<reference evidence="2 3" key="1">
    <citation type="journal article" date="2014" name="Proc. Natl. Acad. Sci. U.S.A.">
        <title>Trajectory and genomic determinants of fungal-pathogen speciation and host adaptation.</title>
        <authorList>
            <person name="Hu X."/>
            <person name="Xiao G."/>
            <person name="Zheng P."/>
            <person name="Shang Y."/>
            <person name="Su Y."/>
            <person name="Zhang X."/>
            <person name="Liu X."/>
            <person name="Zhan S."/>
            <person name="St Leger R.J."/>
            <person name="Wang C."/>
        </authorList>
    </citation>
    <scope>NUCLEOTIDE SEQUENCE [LARGE SCALE GENOMIC DNA]</scope>
    <source>
        <strain evidence="2 3">ARSEF 1941</strain>
    </source>
</reference>
<dbReference type="Proteomes" id="UP000030816">
    <property type="component" value="Unassembled WGS sequence"/>
</dbReference>
<gene>
    <name evidence="2" type="ORF">MAM_05499</name>
</gene>
<proteinExistence type="predicted"/>
<dbReference type="GO" id="GO:0016301">
    <property type="term" value="F:kinase activity"/>
    <property type="evidence" value="ECO:0007669"/>
    <property type="project" value="UniProtKB-KW"/>
</dbReference>
<name>A0A0B2WKH0_METAS</name>
<dbReference type="SUPFAM" id="SSF56112">
    <property type="entry name" value="Protein kinase-like (PK-like)"/>
    <property type="match status" value="1"/>
</dbReference>
<evidence type="ECO:0000313" key="2">
    <source>
        <dbReference type="EMBL" id="KHN96556.1"/>
    </source>
</evidence>
<dbReference type="EMBL" id="AZHE01000014">
    <property type="protein sequence ID" value="KHN96556.1"/>
    <property type="molecule type" value="Genomic_DNA"/>
</dbReference>
<evidence type="ECO:0000256" key="1">
    <source>
        <dbReference type="SAM" id="MobiDB-lite"/>
    </source>
</evidence>
<dbReference type="PANTHER" id="PTHR35391:SF7">
    <property type="entry name" value="C2H2-TYPE DOMAIN-CONTAINING PROTEIN"/>
    <property type="match status" value="1"/>
</dbReference>
<protein>
    <submittedName>
        <fullName evidence="2">Protein kinase-like domain protein</fullName>
    </submittedName>
</protein>
<comment type="caution">
    <text evidence="2">The sequence shown here is derived from an EMBL/GenBank/DDBJ whole genome shotgun (WGS) entry which is preliminary data.</text>
</comment>
<dbReference type="InterPro" id="IPR011009">
    <property type="entry name" value="Kinase-like_dom_sf"/>
</dbReference>
<sequence length="1067" mass="121022">MGDPIRDHSIYSQAENCKDQFDRYLEAPRVHGNHVSKCYDRFLTWASFLGVFANDAVSLDRRLKHNPDIKELVLSMLRVLYKNLTWGIEYHGLRFAQRKSAVDTIPDHDAIVSGILGSIDRLHRLAVVIRHSPRTDEAQRVQNFASKLDPHVEADFFHFIFECLRYLFPDAEKTLLSQLRDSIVYRRNRLLWNRRHTEKLSRHRRDTEPACPPSSKDFGPGPRRELFKSKQSQGPRKIHPLAKTDDTLSSTQPSRRLLQQFDTVPLSRGRGESSRKPGRSVCYSSLPSLTRYPSRPKSAAGGTRMACPYCLDEVELPPSASKKHKDALWRKHHDADLKPFVCVSEDCGTLPPSFSTLKQWKYHMQDNHGKDWTQWIHNRLWQCPFCSEGEPFLTKELLLQHMTEDQAEEHPSTLSDVEAACIIMQCKPLQRRVISQCPLCDPRLEITDLLNSTTKPGSTSAQSDDSQEHFAMHLHNLAQWSVFFWYGNIDDVADIHDGSTATVAVDVNSEKRGGDDTQQNTRARSFHLDVGEDELERLTNIRAMLESSKEMQSSLILELNSAVSGPVDKPQKSEIQHETVISAMSSAFGELSQRELKRIRASNVESDEDSDFHSNSDSRETGVEFSIVNDLGLSMTPFQRLGQTPSQVSLRSVMSPAELRGHLNLVTVSHANAEDSIREAIGLSLNTSRTSGGETEKQYLPISEMERIFTIDTIKALAKEKYSKATNAELEMRINQIMPRRWILGVLLYMRRFDFFEAFVQEAILDVHLPLAPTSSATETSTLIRSLGIKNTTLLRNWNPADRQLFYSVQAIFFIPFFSMQVGILRLYVMDSIVPLPWRHCEYKTSGINSKTYKVEVHPSQHDFKPIEELTTWQDEKGDGILLHGATSVDGTAWGLHGDIRPANILCFSSDGEDGDLLALCYMGLSPKGSHGWPYRPPEMRVFRSICPKYDIWQLGCLYLDFCTWWLEGYEGVSRQKVGRLAQSTPSSTVWEEKFFVVSSTSGKEEAKINPAVLEGIAELREAHADDPFARPMLELIEKKMLLVDITKRLSADGLCAAISQIAGQLQ</sequence>
<feature type="region of interest" description="Disordered" evidence="1">
    <location>
        <begin position="198"/>
        <end position="280"/>
    </location>
</feature>
<dbReference type="Gene3D" id="1.10.510.10">
    <property type="entry name" value="Transferase(Phosphotransferase) domain 1"/>
    <property type="match status" value="1"/>
</dbReference>
<accession>A0A0B2WKH0</accession>
<dbReference type="RefSeq" id="XP_040677622.1">
    <property type="nucleotide sequence ID" value="XM_040824297.1"/>
</dbReference>
<dbReference type="GeneID" id="63739954"/>
<dbReference type="PANTHER" id="PTHR35391">
    <property type="entry name" value="C2H2-TYPE DOMAIN-CONTAINING PROTEIN-RELATED"/>
    <property type="match status" value="1"/>
</dbReference>
<dbReference type="OrthoDB" id="4941169at2759"/>
<keyword evidence="2" id="KW-0808">Transferase</keyword>
<keyword evidence="2" id="KW-0418">Kinase</keyword>
<dbReference type="HOGENOM" id="CLU_288213_0_0_1"/>
<keyword evidence="3" id="KW-1185">Reference proteome</keyword>
<dbReference type="STRING" id="1081103.A0A0B2WKH0"/>
<organism evidence="2 3">
    <name type="scientific">Metarhizium album (strain ARSEF 1941)</name>
    <dbReference type="NCBI Taxonomy" id="1081103"/>
    <lineage>
        <taxon>Eukaryota</taxon>
        <taxon>Fungi</taxon>
        <taxon>Dikarya</taxon>
        <taxon>Ascomycota</taxon>
        <taxon>Pezizomycotina</taxon>
        <taxon>Sordariomycetes</taxon>
        <taxon>Hypocreomycetidae</taxon>
        <taxon>Hypocreales</taxon>
        <taxon>Clavicipitaceae</taxon>
        <taxon>Metarhizium</taxon>
    </lineage>
</organism>
<evidence type="ECO:0000313" key="3">
    <source>
        <dbReference type="Proteomes" id="UP000030816"/>
    </source>
</evidence>
<dbReference type="AlphaFoldDB" id="A0A0B2WKH0"/>